<organism evidence="1 2">
    <name type="scientific">Pseudotabrizicola algicola</name>
    <dbReference type="NCBI Taxonomy" id="2709381"/>
    <lineage>
        <taxon>Bacteria</taxon>
        <taxon>Pseudomonadati</taxon>
        <taxon>Pseudomonadota</taxon>
        <taxon>Alphaproteobacteria</taxon>
        <taxon>Rhodobacterales</taxon>
        <taxon>Paracoccaceae</taxon>
        <taxon>Pseudotabrizicola</taxon>
    </lineage>
</organism>
<comment type="caution">
    <text evidence="1">The sequence shown here is derived from an EMBL/GenBank/DDBJ whole genome shotgun (WGS) entry which is preliminary data.</text>
</comment>
<dbReference type="AlphaFoldDB" id="A0A6B3RR60"/>
<reference evidence="1 2" key="1">
    <citation type="submission" date="2020-02" db="EMBL/GenBank/DDBJ databases">
        <title>Rhodobacter algicola sp. nov., isolated from microalga culture.</title>
        <authorList>
            <person name="Park C.-Y."/>
        </authorList>
    </citation>
    <scope>NUCLEOTIDE SEQUENCE [LARGE SCALE GENOMIC DNA]</scope>
    <source>
        <strain evidence="1 2">ETT8</strain>
    </source>
</reference>
<proteinExistence type="predicted"/>
<gene>
    <name evidence="1" type="ORF">G3572_15595</name>
</gene>
<sequence length="112" mass="12188">MTKDCNLPKPARMAFRAEHLPGKGYAVFDPEGAMCGRITPFRVQAEQLRDRLQRAADLKAKRGPRPCLSCSTEFASEGIHHRLCNGCRGRSDGGSMTIAATSSGKVRRAARA</sequence>
<evidence type="ECO:0000313" key="1">
    <source>
        <dbReference type="EMBL" id="NEX47636.1"/>
    </source>
</evidence>
<accession>A0A6B3RR60</accession>
<name>A0A6B3RR60_9RHOB</name>
<dbReference type="RefSeq" id="WP_164613555.1">
    <property type="nucleotide sequence ID" value="NZ_JAAIKE010000005.1"/>
</dbReference>
<dbReference type="Proteomes" id="UP000481421">
    <property type="component" value="Unassembled WGS sequence"/>
</dbReference>
<evidence type="ECO:0000313" key="2">
    <source>
        <dbReference type="Proteomes" id="UP000481421"/>
    </source>
</evidence>
<protein>
    <submittedName>
        <fullName evidence="1">Uncharacterized protein</fullName>
    </submittedName>
</protein>
<dbReference type="EMBL" id="JAAIKE010000005">
    <property type="protein sequence ID" value="NEX47636.1"/>
    <property type="molecule type" value="Genomic_DNA"/>
</dbReference>
<keyword evidence="2" id="KW-1185">Reference proteome</keyword>